<dbReference type="PROSITE" id="PS00086">
    <property type="entry name" value="CYTOCHROME_P450"/>
    <property type="match status" value="1"/>
</dbReference>
<dbReference type="GO" id="GO:0020037">
    <property type="term" value="F:heme binding"/>
    <property type="evidence" value="ECO:0007669"/>
    <property type="project" value="InterPro"/>
</dbReference>
<evidence type="ECO:0000256" key="2">
    <source>
        <dbReference type="ARBA" id="ARBA00010617"/>
    </source>
</evidence>
<keyword evidence="5 6" id="KW-0408">Iron</keyword>
<keyword evidence="4 7" id="KW-0560">Oxidoreductase</keyword>
<feature type="transmembrane region" description="Helical" evidence="8">
    <location>
        <begin position="12"/>
        <end position="29"/>
    </location>
</feature>
<comment type="similarity">
    <text evidence="2 7">Belongs to the cytochrome P450 family.</text>
</comment>
<accession>A0A0D0D2V7</accession>
<organism evidence="9 10">
    <name type="scientific">Paxillus rubicundulus Ve08.2h10</name>
    <dbReference type="NCBI Taxonomy" id="930991"/>
    <lineage>
        <taxon>Eukaryota</taxon>
        <taxon>Fungi</taxon>
        <taxon>Dikarya</taxon>
        <taxon>Basidiomycota</taxon>
        <taxon>Agaricomycotina</taxon>
        <taxon>Agaricomycetes</taxon>
        <taxon>Agaricomycetidae</taxon>
        <taxon>Boletales</taxon>
        <taxon>Paxilineae</taxon>
        <taxon>Paxillaceae</taxon>
        <taxon>Paxillus</taxon>
    </lineage>
</organism>
<dbReference type="PRINTS" id="PR00463">
    <property type="entry name" value="EP450I"/>
</dbReference>
<evidence type="ECO:0000256" key="6">
    <source>
        <dbReference type="PIRSR" id="PIRSR602401-1"/>
    </source>
</evidence>
<keyword evidence="7" id="KW-0503">Monooxygenase</keyword>
<dbReference type="InParanoid" id="A0A0D0D2V7"/>
<keyword evidence="8" id="KW-0812">Transmembrane</keyword>
<evidence type="ECO:0000313" key="9">
    <source>
        <dbReference type="EMBL" id="KIK77861.1"/>
    </source>
</evidence>
<dbReference type="GO" id="GO:0016705">
    <property type="term" value="F:oxidoreductase activity, acting on paired donors, with incorporation or reduction of molecular oxygen"/>
    <property type="evidence" value="ECO:0007669"/>
    <property type="project" value="InterPro"/>
</dbReference>
<dbReference type="EMBL" id="KN826806">
    <property type="protein sequence ID" value="KIK77861.1"/>
    <property type="molecule type" value="Genomic_DNA"/>
</dbReference>
<sequence length="506" mass="56517">MQLQVPALSDGMQIAYGLAAIVVIAFVIARSSKRPNLDAIPTVGSSTWLGSWWASVRFFVKGANIIQGGYEKHKGTPFKVAGLCGWTVIVSGPQFVEDVRKASEDELCFSANEGLDLDHMLGRDMHDNPYHIAIIRSQLTRNLGTLCPDIRDEVVTALEETLDLRGNVWKSVPAFKTAQKVICRTISRISVGLPLCRNPDWTDLNIRFSLNVVTGGLIIGLFPKVLAPLVARFMTGVPASIRRGMKHLGPIIEERRKHLEEYGKDWADKPNDFLSWLMDHPEASDRSIKELTLRMLVVNLAAVHVGLAFQSFTQALYNLAANPQYMQPLREEVELIVEMDGWSMEALAKMHKVDSFLKECQRLEGVTSVSMPRKAMKDFTFSDGTVLPKGTFLATASQATQLDDEVYQNANMFDPFRFANMRDEDGEGGKHLYVSTNPQYLAFGHGKHACPGRFFAANELKTMLAHVVLSYDIKLEDTATRPRSVHVGVYTLAHPTAKVMFRKRVH</sequence>
<dbReference type="SUPFAM" id="SSF48264">
    <property type="entry name" value="Cytochrome P450"/>
    <property type="match status" value="1"/>
</dbReference>
<protein>
    <recommendedName>
        <fullName evidence="11">Cytochrome P450</fullName>
    </recommendedName>
</protein>
<dbReference type="InterPro" id="IPR002401">
    <property type="entry name" value="Cyt_P450_E_grp-I"/>
</dbReference>
<dbReference type="Pfam" id="PF00067">
    <property type="entry name" value="p450"/>
    <property type="match status" value="1"/>
</dbReference>
<dbReference type="InterPro" id="IPR017972">
    <property type="entry name" value="Cyt_P450_CS"/>
</dbReference>
<dbReference type="AlphaFoldDB" id="A0A0D0D2V7"/>
<dbReference type="Gene3D" id="1.10.630.10">
    <property type="entry name" value="Cytochrome P450"/>
    <property type="match status" value="1"/>
</dbReference>
<evidence type="ECO:0000313" key="10">
    <source>
        <dbReference type="Proteomes" id="UP000054538"/>
    </source>
</evidence>
<dbReference type="GO" id="GO:0005506">
    <property type="term" value="F:iron ion binding"/>
    <property type="evidence" value="ECO:0007669"/>
    <property type="project" value="InterPro"/>
</dbReference>
<dbReference type="PANTHER" id="PTHR46206">
    <property type="entry name" value="CYTOCHROME P450"/>
    <property type="match status" value="1"/>
</dbReference>
<evidence type="ECO:0000256" key="5">
    <source>
        <dbReference type="ARBA" id="ARBA00023004"/>
    </source>
</evidence>
<evidence type="ECO:0000256" key="4">
    <source>
        <dbReference type="ARBA" id="ARBA00023002"/>
    </source>
</evidence>
<name>A0A0D0D2V7_9AGAM</name>
<dbReference type="InterPro" id="IPR036396">
    <property type="entry name" value="Cyt_P450_sf"/>
</dbReference>
<dbReference type="HOGENOM" id="CLU_022195_0_2_1"/>
<reference evidence="9 10" key="1">
    <citation type="submission" date="2014-04" db="EMBL/GenBank/DDBJ databases">
        <authorList>
            <consortium name="DOE Joint Genome Institute"/>
            <person name="Kuo A."/>
            <person name="Kohler A."/>
            <person name="Jargeat P."/>
            <person name="Nagy L.G."/>
            <person name="Floudas D."/>
            <person name="Copeland A."/>
            <person name="Barry K.W."/>
            <person name="Cichocki N."/>
            <person name="Veneault-Fourrey C."/>
            <person name="LaButti K."/>
            <person name="Lindquist E.A."/>
            <person name="Lipzen A."/>
            <person name="Lundell T."/>
            <person name="Morin E."/>
            <person name="Murat C."/>
            <person name="Sun H."/>
            <person name="Tunlid A."/>
            <person name="Henrissat B."/>
            <person name="Grigoriev I.V."/>
            <person name="Hibbett D.S."/>
            <person name="Martin F."/>
            <person name="Nordberg H.P."/>
            <person name="Cantor M.N."/>
            <person name="Hua S.X."/>
        </authorList>
    </citation>
    <scope>NUCLEOTIDE SEQUENCE [LARGE SCALE GENOMIC DNA]</scope>
    <source>
        <strain evidence="9 10">Ve08.2h10</strain>
    </source>
</reference>
<keyword evidence="8" id="KW-1133">Transmembrane helix</keyword>
<feature type="binding site" description="axial binding residue" evidence="6">
    <location>
        <position position="450"/>
    </location>
    <ligand>
        <name>heme</name>
        <dbReference type="ChEBI" id="CHEBI:30413"/>
    </ligand>
    <ligandPart>
        <name>Fe</name>
        <dbReference type="ChEBI" id="CHEBI:18248"/>
    </ligandPart>
</feature>
<evidence type="ECO:0000256" key="8">
    <source>
        <dbReference type="SAM" id="Phobius"/>
    </source>
</evidence>
<dbReference type="GO" id="GO:0004497">
    <property type="term" value="F:monooxygenase activity"/>
    <property type="evidence" value="ECO:0007669"/>
    <property type="project" value="UniProtKB-KW"/>
</dbReference>
<dbReference type="OrthoDB" id="1844152at2759"/>
<dbReference type="STRING" id="930991.A0A0D0D2V7"/>
<proteinExistence type="inferred from homology"/>
<gene>
    <name evidence="9" type="ORF">PAXRUDRAFT_775722</name>
</gene>
<keyword evidence="8" id="KW-0472">Membrane</keyword>
<evidence type="ECO:0008006" key="11">
    <source>
        <dbReference type="Google" id="ProtNLM"/>
    </source>
</evidence>
<keyword evidence="6 7" id="KW-0349">Heme</keyword>
<dbReference type="InterPro" id="IPR001128">
    <property type="entry name" value="Cyt_P450"/>
</dbReference>
<dbReference type="CDD" id="cd11041">
    <property type="entry name" value="CYP503A1-like"/>
    <property type="match status" value="1"/>
</dbReference>
<comment type="cofactor">
    <cofactor evidence="1 6">
        <name>heme</name>
        <dbReference type="ChEBI" id="CHEBI:30413"/>
    </cofactor>
</comment>
<evidence type="ECO:0000256" key="7">
    <source>
        <dbReference type="RuleBase" id="RU000461"/>
    </source>
</evidence>
<keyword evidence="10" id="KW-1185">Reference proteome</keyword>
<reference evidence="10" key="2">
    <citation type="submission" date="2015-01" db="EMBL/GenBank/DDBJ databases">
        <title>Evolutionary Origins and Diversification of the Mycorrhizal Mutualists.</title>
        <authorList>
            <consortium name="DOE Joint Genome Institute"/>
            <consortium name="Mycorrhizal Genomics Consortium"/>
            <person name="Kohler A."/>
            <person name="Kuo A."/>
            <person name="Nagy L.G."/>
            <person name="Floudas D."/>
            <person name="Copeland A."/>
            <person name="Barry K.W."/>
            <person name="Cichocki N."/>
            <person name="Veneault-Fourrey C."/>
            <person name="LaButti K."/>
            <person name="Lindquist E.A."/>
            <person name="Lipzen A."/>
            <person name="Lundell T."/>
            <person name="Morin E."/>
            <person name="Murat C."/>
            <person name="Riley R."/>
            <person name="Ohm R."/>
            <person name="Sun H."/>
            <person name="Tunlid A."/>
            <person name="Henrissat B."/>
            <person name="Grigoriev I.V."/>
            <person name="Hibbett D.S."/>
            <person name="Martin F."/>
        </authorList>
    </citation>
    <scope>NUCLEOTIDE SEQUENCE [LARGE SCALE GENOMIC DNA]</scope>
    <source>
        <strain evidence="10">Ve08.2h10</strain>
    </source>
</reference>
<keyword evidence="3 6" id="KW-0479">Metal-binding</keyword>
<evidence type="ECO:0000256" key="3">
    <source>
        <dbReference type="ARBA" id="ARBA00022723"/>
    </source>
</evidence>
<dbReference type="Proteomes" id="UP000054538">
    <property type="component" value="Unassembled WGS sequence"/>
</dbReference>
<evidence type="ECO:0000256" key="1">
    <source>
        <dbReference type="ARBA" id="ARBA00001971"/>
    </source>
</evidence>